<dbReference type="Gene3D" id="3.40.50.2300">
    <property type="match status" value="1"/>
</dbReference>
<evidence type="ECO:0000259" key="3">
    <source>
        <dbReference type="PROSITE" id="PS50821"/>
    </source>
</evidence>
<dbReference type="SMART" id="SM01163">
    <property type="entry name" value="DUF1785"/>
    <property type="match status" value="1"/>
</dbReference>
<comment type="similarity">
    <text evidence="1">Belongs to the argonaute family.</text>
</comment>
<dbReference type="OrthoDB" id="10252740at2759"/>
<dbReference type="InterPro" id="IPR003165">
    <property type="entry name" value="Piwi"/>
</dbReference>
<reference evidence="5" key="1">
    <citation type="journal article" date="2020" name="Stud. Mycol.">
        <title>101 Dothideomycetes genomes: a test case for predicting lifestyles and emergence of pathogens.</title>
        <authorList>
            <person name="Haridas S."/>
            <person name="Albert R."/>
            <person name="Binder M."/>
            <person name="Bloem J."/>
            <person name="Labutti K."/>
            <person name="Salamov A."/>
            <person name="Andreopoulos B."/>
            <person name="Baker S."/>
            <person name="Barry K."/>
            <person name="Bills G."/>
            <person name="Bluhm B."/>
            <person name="Cannon C."/>
            <person name="Castanera R."/>
            <person name="Culley D."/>
            <person name="Daum C."/>
            <person name="Ezra D."/>
            <person name="Gonzalez J."/>
            <person name="Henrissat B."/>
            <person name="Kuo A."/>
            <person name="Liang C."/>
            <person name="Lipzen A."/>
            <person name="Lutzoni F."/>
            <person name="Magnuson J."/>
            <person name="Mondo S."/>
            <person name="Nolan M."/>
            <person name="Ohm R."/>
            <person name="Pangilinan J."/>
            <person name="Park H.-J."/>
            <person name="Ramirez L."/>
            <person name="Alfaro M."/>
            <person name="Sun H."/>
            <person name="Tritt A."/>
            <person name="Yoshinaga Y."/>
            <person name="Zwiers L.-H."/>
            <person name="Turgeon B."/>
            <person name="Goodwin S."/>
            <person name="Spatafora J."/>
            <person name="Crous P."/>
            <person name="Grigoriev I."/>
        </authorList>
    </citation>
    <scope>NUCLEOTIDE SEQUENCE</scope>
    <source>
        <strain evidence="5">CBS 116435</strain>
    </source>
</reference>
<evidence type="ECO:0000313" key="6">
    <source>
        <dbReference type="Proteomes" id="UP000799441"/>
    </source>
</evidence>
<dbReference type="GO" id="GO:0003723">
    <property type="term" value="F:RNA binding"/>
    <property type="evidence" value="ECO:0007669"/>
    <property type="project" value="InterPro"/>
</dbReference>
<feature type="domain" description="Piwi" evidence="4">
    <location>
        <begin position="600"/>
        <end position="901"/>
    </location>
</feature>
<dbReference type="Gene3D" id="3.30.420.10">
    <property type="entry name" value="Ribonuclease H-like superfamily/Ribonuclease H"/>
    <property type="match status" value="1"/>
</dbReference>
<sequence>MPGAKRQLGQAQHALNQSSSSSSRSGSGRSGRSHPPPQCLQPPFGGDANVDPPGSPHSSHSSRPPSPLPSSSRPASPARDPALERPTVSPRTFEIGGNEFSAIRGNDLSGRFPPRPANPSSIGKPQKMGLNTFHVQSFPTKKVCQFRILIGSGAEKPIVVRKVWESRALKEAIGRGWIFDGKDLAWRAEPIEREIRLSVDLDAEDGRQGGRQSNVFRVYIQQTNVVRFDTLSAYLRDTADFDNSCLEAINCMDHILREYPSNQLVALKRSFFIKGQGRTDLGSGVEASKGVYQSLRIAHGAGTGLSVNVDVANGMFWISTQLWRLAIMLTGARDVNSLIQAMGTRAREDMVKKMRRMRVICRHRGRDVVDNYTIDGFIFQSARDYQIKVKDANTNAVTPVSLYQYYITKYNIRLQHPDLPLIRMTKGQNTVIPMELLEAKENQRYPFKLDERQTAAMIKFAVEPPALRWRAIESGLNSLNWREDPVLRHFGLQIDRNKTVVNSRLLQAPMDLKGKKFLKPNEHALRSWAVCVIQGRRGGKPDRTVVTNFISQFVNIYIQHGGRVEQRQPTMVLQSSDDPGAAVTAAWNAAGNQANSRPQILVFILPDKDSKVYGRIKRSAECRYGVVSQCMQYAHVMKGQAQYISNVCMKFNAKLGGITARAVGPKTGGPTGIFSTPTVIIGADVSHAAPGSQAASMAAMTMSQDRLATRYSVEVETNGYRTEMITTENLEKLFRAPLQNWIAVNGGGKAPQRIIYLRDGVSEGQYEHVLQQEVADMKKLVSSIDPKNNTQFVVLVGTKRHHVRFFPEPSGGDRNGNCFPGTLVETGVTHPKMNDFYLCPHVAIKGTARPVHYILLRDDAKMHQDEIYTLLYEHSYQFIRATTPVSQHPAVYYAHIASNRAVPHDPKWGESTEDTPSKAAAGGQRVGSAPSSGAPVEISKLMPMPNQGGINSAMWYI</sequence>
<feature type="region of interest" description="Disordered" evidence="2">
    <location>
        <begin position="1"/>
        <end position="125"/>
    </location>
</feature>
<dbReference type="Pfam" id="PF08699">
    <property type="entry name" value="ArgoL1"/>
    <property type="match status" value="1"/>
</dbReference>
<dbReference type="InterPro" id="IPR036085">
    <property type="entry name" value="PAZ_dom_sf"/>
</dbReference>
<dbReference type="InterPro" id="IPR014811">
    <property type="entry name" value="ArgoL1"/>
</dbReference>
<comment type="caution">
    <text evidence="5">The sequence shown here is derived from an EMBL/GenBank/DDBJ whole genome shotgun (WGS) entry which is preliminary data.</text>
</comment>
<dbReference type="PROSITE" id="PS50821">
    <property type="entry name" value="PAZ"/>
    <property type="match status" value="1"/>
</dbReference>
<dbReference type="Gene3D" id="2.170.260.10">
    <property type="entry name" value="paz domain"/>
    <property type="match status" value="1"/>
</dbReference>
<dbReference type="PROSITE" id="PS50822">
    <property type="entry name" value="PIWI"/>
    <property type="match status" value="1"/>
</dbReference>
<dbReference type="Pfam" id="PF02171">
    <property type="entry name" value="Piwi"/>
    <property type="match status" value="1"/>
</dbReference>
<dbReference type="Pfam" id="PF02170">
    <property type="entry name" value="PAZ"/>
    <property type="match status" value="1"/>
</dbReference>
<dbReference type="SMART" id="SM00950">
    <property type="entry name" value="Piwi"/>
    <property type="match status" value="1"/>
</dbReference>
<gene>
    <name evidence="5" type="ORF">K431DRAFT_350505</name>
</gene>
<evidence type="ECO:0000313" key="5">
    <source>
        <dbReference type="EMBL" id="KAF2716205.1"/>
    </source>
</evidence>
<dbReference type="InterPro" id="IPR012337">
    <property type="entry name" value="RNaseH-like_sf"/>
</dbReference>
<protein>
    <submittedName>
        <fullName evidence="5">Piwi-domain-containing protein</fullName>
    </submittedName>
</protein>
<dbReference type="AlphaFoldDB" id="A0A9P4UKR8"/>
<proteinExistence type="inferred from homology"/>
<dbReference type="InterPro" id="IPR036397">
    <property type="entry name" value="RNaseH_sf"/>
</dbReference>
<keyword evidence="6" id="KW-1185">Reference proteome</keyword>
<dbReference type="Pfam" id="PF16488">
    <property type="entry name" value="ArgoL2"/>
    <property type="match status" value="1"/>
</dbReference>
<feature type="compositionally biased region" description="Low complexity" evidence="2">
    <location>
        <begin position="18"/>
        <end position="27"/>
    </location>
</feature>
<dbReference type="InterPro" id="IPR003100">
    <property type="entry name" value="PAZ_dom"/>
</dbReference>
<dbReference type="SMART" id="SM00949">
    <property type="entry name" value="PAZ"/>
    <property type="match status" value="1"/>
</dbReference>
<dbReference type="InterPro" id="IPR032474">
    <property type="entry name" value="Argonaute_N"/>
</dbReference>
<dbReference type="SUPFAM" id="SSF101690">
    <property type="entry name" value="PAZ domain"/>
    <property type="match status" value="1"/>
</dbReference>
<dbReference type="EMBL" id="MU003887">
    <property type="protein sequence ID" value="KAF2716205.1"/>
    <property type="molecule type" value="Genomic_DNA"/>
</dbReference>
<feature type="region of interest" description="Disordered" evidence="2">
    <location>
        <begin position="903"/>
        <end position="933"/>
    </location>
</feature>
<dbReference type="PANTHER" id="PTHR22891">
    <property type="entry name" value="EUKARYOTIC TRANSLATION INITIATION FACTOR 2C"/>
    <property type="match status" value="1"/>
</dbReference>
<dbReference type="Pfam" id="PF16486">
    <property type="entry name" value="ArgoN"/>
    <property type="match status" value="1"/>
</dbReference>
<name>A0A9P4UKR8_9PEZI</name>
<evidence type="ECO:0000256" key="1">
    <source>
        <dbReference type="RuleBase" id="RU361178"/>
    </source>
</evidence>
<organism evidence="5 6">
    <name type="scientific">Polychaeton citri CBS 116435</name>
    <dbReference type="NCBI Taxonomy" id="1314669"/>
    <lineage>
        <taxon>Eukaryota</taxon>
        <taxon>Fungi</taxon>
        <taxon>Dikarya</taxon>
        <taxon>Ascomycota</taxon>
        <taxon>Pezizomycotina</taxon>
        <taxon>Dothideomycetes</taxon>
        <taxon>Dothideomycetidae</taxon>
        <taxon>Capnodiales</taxon>
        <taxon>Capnodiaceae</taxon>
        <taxon>Polychaeton</taxon>
    </lineage>
</organism>
<dbReference type="SUPFAM" id="SSF53098">
    <property type="entry name" value="Ribonuclease H-like"/>
    <property type="match status" value="1"/>
</dbReference>
<accession>A0A9P4UKR8</accession>
<evidence type="ECO:0000256" key="2">
    <source>
        <dbReference type="SAM" id="MobiDB-lite"/>
    </source>
</evidence>
<dbReference type="InterPro" id="IPR032472">
    <property type="entry name" value="ArgoL2"/>
</dbReference>
<evidence type="ECO:0000259" key="4">
    <source>
        <dbReference type="PROSITE" id="PS50822"/>
    </source>
</evidence>
<dbReference type="CDD" id="cd02846">
    <property type="entry name" value="PAZ_argonaute_like"/>
    <property type="match status" value="1"/>
</dbReference>
<feature type="domain" description="PAZ" evidence="3">
    <location>
        <begin position="334"/>
        <end position="441"/>
    </location>
</feature>
<feature type="compositionally biased region" description="Low complexity" evidence="2">
    <location>
        <begin position="56"/>
        <end position="80"/>
    </location>
</feature>
<dbReference type="Proteomes" id="UP000799441">
    <property type="component" value="Unassembled WGS sequence"/>
</dbReference>